<dbReference type="PANTHER" id="PTHR33112:SF1">
    <property type="entry name" value="HETEROKARYON INCOMPATIBILITY DOMAIN-CONTAINING PROTEIN"/>
    <property type="match status" value="1"/>
</dbReference>
<reference evidence="2" key="1">
    <citation type="journal article" date="2020" name="Stud. Mycol.">
        <title>101 Dothideomycetes genomes: a test case for predicting lifestyles and emergence of pathogens.</title>
        <authorList>
            <person name="Haridas S."/>
            <person name="Albert R."/>
            <person name="Binder M."/>
            <person name="Bloem J."/>
            <person name="Labutti K."/>
            <person name="Salamov A."/>
            <person name="Andreopoulos B."/>
            <person name="Baker S."/>
            <person name="Barry K."/>
            <person name="Bills G."/>
            <person name="Bluhm B."/>
            <person name="Cannon C."/>
            <person name="Castanera R."/>
            <person name="Culley D."/>
            <person name="Daum C."/>
            <person name="Ezra D."/>
            <person name="Gonzalez J."/>
            <person name="Henrissat B."/>
            <person name="Kuo A."/>
            <person name="Liang C."/>
            <person name="Lipzen A."/>
            <person name="Lutzoni F."/>
            <person name="Magnuson J."/>
            <person name="Mondo S."/>
            <person name="Nolan M."/>
            <person name="Ohm R."/>
            <person name="Pangilinan J."/>
            <person name="Park H.-J."/>
            <person name="Ramirez L."/>
            <person name="Alfaro M."/>
            <person name="Sun H."/>
            <person name="Tritt A."/>
            <person name="Yoshinaga Y."/>
            <person name="Zwiers L.-H."/>
            <person name="Turgeon B."/>
            <person name="Goodwin S."/>
            <person name="Spatafora J."/>
            <person name="Crous P."/>
            <person name="Grigoriev I."/>
        </authorList>
    </citation>
    <scope>NUCLEOTIDE SEQUENCE</scope>
    <source>
        <strain evidence="2">CBS 122368</strain>
    </source>
</reference>
<dbReference type="Pfam" id="PF06985">
    <property type="entry name" value="HET"/>
    <property type="match status" value="1"/>
</dbReference>
<dbReference type="AlphaFoldDB" id="A0A6A6ISY7"/>
<gene>
    <name evidence="2" type="ORF">BU26DRAFT_588318</name>
</gene>
<feature type="domain" description="Heterokaryon incompatibility" evidence="1">
    <location>
        <begin position="175"/>
        <end position="353"/>
    </location>
</feature>
<evidence type="ECO:0000313" key="2">
    <source>
        <dbReference type="EMBL" id="KAF2253409.1"/>
    </source>
</evidence>
<evidence type="ECO:0000313" key="3">
    <source>
        <dbReference type="Proteomes" id="UP000800094"/>
    </source>
</evidence>
<name>A0A6A6ISY7_9PLEO</name>
<sequence length="878" mass="99576">MRSTTPSMRRGSPIRVVLPDRTFRLGRDSATCTSYTSDRVPRGWRTPVLVRRWVLGCCRLDQMPRLSEFLTGDFRDMLGEQNTATVKKKRNVFEKECRTEKPRVAVRNGKLVAVYDRLAPLSSDTSYDGAVAGVLLHSDTCVPTPIPMRPPNEVPTWVIDTEQHCIVPGTSADRYLALSYVWPENQSPSSASRQVLHLDEERLTSFQKPGFLESEETLPGIPDVIKYAMKLTLRMGERFLWVDRLCVAQNDGSTRDEVMRMDKIYAGAYLTLIAAAPECMYSEYLESGWPHVNFSQLGNVFSSFPFLPRWSPEDDSVNRYYLSPSKLRLEMARDVYGALADSKWATRGWTYQEQILCRRAVILMQKGFFWDCQCSLWHDIPGQENIISPPREFSRPFDTRWWPDFGFYIDLVCSFNGREFTYPQDALAGFSGILHALAPVFPGGFVSGLPRLFLDHALLWQPFGKASRRFNRLKHEEPEYQMTSSLPSWSWCGWQCFVDPWSLLSGLAYIDNEESNLRSGSWRTRSLVEWRILNSEPEKQEGEQKVCVIDKFATLIHTSDDQKTSGWRRHGSNAQSPSDKAVYYTHEKDESARFRNPFPLSPVTTGLNPIAASSYLSCSTSTATFLSATVLEATGKDRLLAASKISAFQHPIFEEGPDLEDSCPVLALQQSDGTFAGLMRLMDGAEIVQAAPIQLCAISMGSANRNDMVESFEWKIFERRYVKYRRDLDTILYEPKRKSPNGNIALAFDIAMAFSSTVATDVMALGDCSKEDKVQCTCEETYEARKAEGGDNQVSRDECSICSRWAHFFPLGDHGRLLKERCERRYGSSGAPDTGICDFYNVLWIEYQNGIAYRRACGWVPKHIWEANASGPVEIKLG</sequence>
<dbReference type="EMBL" id="ML987191">
    <property type="protein sequence ID" value="KAF2253409.1"/>
    <property type="molecule type" value="Genomic_DNA"/>
</dbReference>
<proteinExistence type="predicted"/>
<dbReference type="PANTHER" id="PTHR33112">
    <property type="entry name" value="DOMAIN PROTEIN, PUTATIVE-RELATED"/>
    <property type="match status" value="1"/>
</dbReference>
<dbReference type="GeneID" id="54588041"/>
<keyword evidence="3" id="KW-1185">Reference proteome</keyword>
<organism evidence="2 3">
    <name type="scientific">Trematosphaeria pertusa</name>
    <dbReference type="NCBI Taxonomy" id="390896"/>
    <lineage>
        <taxon>Eukaryota</taxon>
        <taxon>Fungi</taxon>
        <taxon>Dikarya</taxon>
        <taxon>Ascomycota</taxon>
        <taxon>Pezizomycotina</taxon>
        <taxon>Dothideomycetes</taxon>
        <taxon>Pleosporomycetidae</taxon>
        <taxon>Pleosporales</taxon>
        <taxon>Massarineae</taxon>
        <taxon>Trematosphaeriaceae</taxon>
        <taxon>Trematosphaeria</taxon>
    </lineage>
</organism>
<protein>
    <submittedName>
        <fullName evidence="2">HET-domain-containing protein</fullName>
    </submittedName>
</protein>
<dbReference type="Proteomes" id="UP000800094">
    <property type="component" value="Unassembled WGS sequence"/>
</dbReference>
<dbReference type="OrthoDB" id="5428863at2759"/>
<accession>A0A6A6ISY7</accession>
<dbReference type="InterPro" id="IPR010730">
    <property type="entry name" value="HET"/>
</dbReference>
<dbReference type="RefSeq" id="XP_033688413.1">
    <property type="nucleotide sequence ID" value="XM_033834711.1"/>
</dbReference>
<evidence type="ECO:0000259" key="1">
    <source>
        <dbReference type="Pfam" id="PF06985"/>
    </source>
</evidence>